<dbReference type="AlphaFoldDB" id="A0A542YLJ7"/>
<name>A0A542YLJ7_9MICO</name>
<dbReference type="PANTHER" id="PTHR43685:SF5">
    <property type="entry name" value="GLYCOSYLTRANSFERASE EPSE-RELATED"/>
    <property type="match status" value="1"/>
</dbReference>
<feature type="domain" description="Glycosyltransferase 2-like" evidence="4">
    <location>
        <begin position="5"/>
        <end position="159"/>
    </location>
</feature>
<accession>A0A542YLJ7</accession>
<evidence type="ECO:0000313" key="6">
    <source>
        <dbReference type="Proteomes" id="UP000319516"/>
    </source>
</evidence>
<evidence type="ECO:0000256" key="2">
    <source>
        <dbReference type="ARBA" id="ARBA00022676"/>
    </source>
</evidence>
<keyword evidence="6" id="KW-1185">Reference proteome</keyword>
<gene>
    <name evidence="5" type="ORF">FB467_0033</name>
</gene>
<keyword evidence="3 5" id="KW-0808">Transferase</keyword>
<dbReference type="PANTHER" id="PTHR43685">
    <property type="entry name" value="GLYCOSYLTRANSFERASE"/>
    <property type="match status" value="1"/>
</dbReference>
<dbReference type="RefSeq" id="WP_141783286.1">
    <property type="nucleotide sequence ID" value="NZ_BAAAIK010000008.1"/>
</dbReference>
<dbReference type="OrthoDB" id="7665907at2"/>
<reference evidence="5 6" key="1">
    <citation type="submission" date="2019-06" db="EMBL/GenBank/DDBJ databases">
        <title>Sequencing the genomes of 1000 actinobacteria strains.</title>
        <authorList>
            <person name="Klenk H.-P."/>
        </authorList>
    </citation>
    <scope>NUCLEOTIDE SEQUENCE [LARGE SCALE GENOMIC DNA]</scope>
    <source>
        <strain evidence="5 6">DSM 12335</strain>
    </source>
</reference>
<organism evidence="5 6">
    <name type="scientific">Ornithinicoccus hortensis</name>
    <dbReference type="NCBI Taxonomy" id="82346"/>
    <lineage>
        <taxon>Bacteria</taxon>
        <taxon>Bacillati</taxon>
        <taxon>Actinomycetota</taxon>
        <taxon>Actinomycetes</taxon>
        <taxon>Micrococcales</taxon>
        <taxon>Intrasporangiaceae</taxon>
        <taxon>Ornithinicoccus</taxon>
    </lineage>
</organism>
<comment type="similarity">
    <text evidence="1">Belongs to the glycosyltransferase 2 family.</text>
</comment>
<comment type="caution">
    <text evidence="5">The sequence shown here is derived from an EMBL/GenBank/DDBJ whole genome shotgun (WGS) entry which is preliminary data.</text>
</comment>
<evidence type="ECO:0000313" key="5">
    <source>
        <dbReference type="EMBL" id="TQL48970.1"/>
    </source>
</evidence>
<keyword evidence="2" id="KW-0328">Glycosyltransferase</keyword>
<dbReference type="EMBL" id="VFOP01000001">
    <property type="protein sequence ID" value="TQL48970.1"/>
    <property type="molecule type" value="Genomic_DNA"/>
</dbReference>
<dbReference type="SUPFAM" id="SSF53448">
    <property type="entry name" value="Nucleotide-diphospho-sugar transferases"/>
    <property type="match status" value="1"/>
</dbReference>
<dbReference type="Proteomes" id="UP000319516">
    <property type="component" value="Unassembled WGS sequence"/>
</dbReference>
<dbReference type="InterPro" id="IPR001173">
    <property type="entry name" value="Glyco_trans_2-like"/>
</dbReference>
<dbReference type="GO" id="GO:0016757">
    <property type="term" value="F:glycosyltransferase activity"/>
    <property type="evidence" value="ECO:0007669"/>
    <property type="project" value="UniProtKB-KW"/>
</dbReference>
<dbReference type="InterPro" id="IPR050834">
    <property type="entry name" value="Glycosyltransf_2"/>
</dbReference>
<evidence type="ECO:0000259" key="4">
    <source>
        <dbReference type="Pfam" id="PF00535"/>
    </source>
</evidence>
<dbReference type="Pfam" id="PF00535">
    <property type="entry name" value="Glycos_transf_2"/>
    <property type="match status" value="1"/>
</dbReference>
<proteinExistence type="inferred from homology"/>
<evidence type="ECO:0000256" key="1">
    <source>
        <dbReference type="ARBA" id="ARBA00006739"/>
    </source>
</evidence>
<protein>
    <submittedName>
        <fullName evidence="5">Glycosyl transferase family 2</fullName>
    </submittedName>
</protein>
<evidence type="ECO:0000256" key="3">
    <source>
        <dbReference type="ARBA" id="ARBA00022679"/>
    </source>
</evidence>
<dbReference type="CDD" id="cd00761">
    <property type="entry name" value="Glyco_tranf_GTA_type"/>
    <property type="match status" value="1"/>
</dbReference>
<sequence length="292" mass="32843">MPRLSVILPARNAEGTLRRAVLSTLRSLPKDAEIVILNDGSEDRTGEVATQFRDPRVRVLHSAGSGGLGNALNYLLKNTDSQFVARMDADDVSMPWRFHIASLSKDSPYDFVFCPVVDFERRTIRPGVPSPIRPAAFPFHLLLGNPVCHPSMFARRVALDRLGGYRQVEAEDYDLWLRAAEAEFGMRRLAPYVVAKREHGGQVTASPEYYLASRQNPLVGEAFRRLSAQRLGRPFPRLVELAYVDEQTRKQTVEDFASAFSAAISRLTSVERFQLGVKMQRRLRLVVQEVSS</sequence>
<dbReference type="InterPro" id="IPR029044">
    <property type="entry name" value="Nucleotide-diphossugar_trans"/>
</dbReference>
<dbReference type="Gene3D" id="3.90.550.10">
    <property type="entry name" value="Spore Coat Polysaccharide Biosynthesis Protein SpsA, Chain A"/>
    <property type="match status" value="1"/>
</dbReference>